<dbReference type="CDD" id="cd07377">
    <property type="entry name" value="WHTH_GntR"/>
    <property type="match status" value="1"/>
</dbReference>
<keyword evidence="3" id="KW-0804">Transcription</keyword>
<evidence type="ECO:0000313" key="6">
    <source>
        <dbReference type="Proteomes" id="UP001230908"/>
    </source>
</evidence>
<keyword evidence="1" id="KW-0805">Transcription regulation</keyword>
<dbReference type="PROSITE" id="PS50949">
    <property type="entry name" value="HTH_GNTR"/>
    <property type="match status" value="1"/>
</dbReference>
<keyword evidence="6" id="KW-1185">Reference proteome</keyword>
<proteinExistence type="predicted"/>
<evidence type="ECO:0000256" key="2">
    <source>
        <dbReference type="ARBA" id="ARBA00023125"/>
    </source>
</evidence>
<dbReference type="PRINTS" id="PR00035">
    <property type="entry name" value="HTHGNTR"/>
</dbReference>
<evidence type="ECO:0000313" key="5">
    <source>
        <dbReference type="EMBL" id="MDQ7905564.1"/>
    </source>
</evidence>
<dbReference type="EMBL" id="JAVHUY010000011">
    <property type="protein sequence ID" value="MDQ7905564.1"/>
    <property type="molecule type" value="Genomic_DNA"/>
</dbReference>
<dbReference type="InterPro" id="IPR036388">
    <property type="entry name" value="WH-like_DNA-bd_sf"/>
</dbReference>
<feature type="domain" description="HTH gntR-type" evidence="4">
    <location>
        <begin position="16"/>
        <end position="83"/>
    </location>
</feature>
<dbReference type="Pfam" id="PF00392">
    <property type="entry name" value="GntR"/>
    <property type="match status" value="1"/>
</dbReference>
<dbReference type="SUPFAM" id="SSF48008">
    <property type="entry name" value="GntR ligand-binding domain-like"/>
    <property type="match status" value="1"/>
</dbReference>
<dbReference type="InterPro" id="IPR000524">
    <property type="entry name" value="Tscrpt_reg_HTH_GntR"/>
</dbReference>
<evidence type="ECO:0000256" key="1">
    <source>
        <dbReference type="ARBA" id="ARBA00023015"/>
    </source>
</evidence>
<dbReference type="Proteomes" id="UP001230908">
    <property type="component" value="Unassembled WGS sequence"/>
</dbReference>
<organism evidence="5 6">
    <name type="scientific">Phytohabitans maris</name>
    <dbReference type="NCBI Taxonomy" id="3071409"/>
    <lineage>
        <taxon>Bacteria</taxon>
        <taxon>Bacillati</taxon>
        <taxon>Actinomycetota</taxon>
        <taxon>Actinomycetes</taxon>
        <taxon>Micromonosporales</taxon>
        <taxon>Micromonosporaceae</taxon>
    </lineage>
</organism>
<dbReference type="Gene3D" id="1.20.120.530">
    <property type="entry name" value="GntR ligand-binding domain-like"/>
    <property type="match status" value="1"/>
</dbReference>
<dbReference type="SUPFAM" id="SSF46785">
    <property type="entry name" value="Winged helix' DNA-binding domain"/>
    <property type="match status" value="1"/>
</dbReference>
<evidence type="ECO:0000259" key="4">
    <source>
        <dbReference type="PROSITE" id="PS50949"/>
    </source>
</evidence>
<protein>
    <submittedName>
        <fullName evidence="5">GntR family transcriptional regulator</fullName>
    </submittedName>
</protein>
<dbReference type="Gene3D" id="1.10.10.10">
    <property type="entry name" value="Winged helix-like DNA-binding domain superfamily/Winged helix DNA-binding domain"/>
    <property type="match status" value="1"/>
</dbReference>
<dbReference type="SMART" id="SM00895">
    <property type="entry name" value="FCD"/>
    <property type="match status" value="1"/>
</dbReference>
<dbReference type="InterPro" id="IPR036390">
    <property type="entry name" value="WH_DNA-bd_sf"/>
</dbReference>
<comment type="caution">
    <text evidence="5">The sequence shown here is derived from an EMBL/GenBank/DDBJ whole genome shotgun (WGS) entry which is preliminary data.</text>
</comment>
<name>A0ABU0ZET4_9ACTN</name>
<gene>
    <name evidence="5" type="ORF">RB614_13650</name>
</gene>
<keyword evidence="2" id="KW-0238">DNA-binding</keyword>
<sequence length="222" mass="24323">MTEPPTTVARGGLRRTTVRDVAENAIREMILAGELSPQTRLNEVTIAEELGISRGPLREAIQRLASEGLLEIVPHKGAFVTAVEEKELRQLYELRIAIETYSARKACASLPPAGRQAIMQALEGAQTALKSDAAYPADMDFHRSLVAMADNAALDQALREVNAKISIARRRSAREPARAREAYQEHEAIAEALLAGHAARTAKLLEAHLWRSFESAVALLLR</sequence>
<dbReference type="InterPro" id="IPR008920">
    <property type="entry name" value="TF_FadR/GntR_C"/>
</dbReference>
<accession>A0ABU0ZET4</accession>
<dbReference type="PANTHER" id="PTHR43537:SF5">
    <property type="entry name" value="UXU OPERON TRANSCRIPTIONAL REGULATOR"/>
    <property type="match status" value="1"/>
</dbReference>
<dbReference type="SMART" id="SM00345">
    <property type="entry name" value="HTH_GNTR"/>
    <property type="match status" value="1"/>
</dbReference>
<dbReference type="PANTHER" id="PTHR43537">
    <property type="entry name" value="TRANSCRIPTIONAL REGULATOR, GNTR FAMILY"/>
    <property type="match status" value="1"/>
</dbReference>
<evidence type="ECO:0000256" key="3">
    <source>
        <dbReference type="ARBA" id="ARBA00023163"/>
    </source>
</evidence>
<reference evidence="5 6" key="1">
    <citation type="submission" date="2023-08" db="EMBL/GenBank/DDBJ databases">
        <title>Phytohabitans sansha sp. nov., isolated from marine sediment.</title>
        <authorList>
            <person name="Zhao Y."/>
            <person name="Yi K."/>
        </authorList>
    </citation>
    <scope>NUCLEOTIDE SEQUENCE [LARGE SCALE GENOMIC DNA]</scope>
    <source>
        <strain evidence="5 6">ZYX-F-186</strain>
    </source>
</reference>
<dbReference type="Pfam" id="PF07729">
    <property type="entry name" value="FCD"/>
    <property type="match status" value="1"/>
</dbReference>
<dbReference type="InterPro" id="IPR011711">
    <property type="entry name" value="GntR_C"/>
</dbReference>
<dbReference type="RefSeq" id="WP_308712837.1">
    <property type="nucleotide sequence ID" value="NZ_JAVHUY010000011.1"/>
</dbReference>